<dbReference type="AlphaFoldDB" id="A0AAD7GWX7"/>
<gene>
    <name evidence="2" type="ORF">B0H16DRAFT_1746639</name>
</gene>
<keyword evidence="3" id="KW-1185">Reference proteome</keyword>
<protein>
    <submittedName>
        <fullName evidence="2">Uncharacterized protein</fullName>
    </submittedName>
</protein>
<feature type="region of interest" description="Disordered" evidence="1">
    <location>
        <begin position="1"/>
        <end position="40"/>
    </location>
</feature>
<accession>A0AAD7GWX7</accession>
<feature type="compositionally biased region" description="Basic and acidic residues" evidence="1">
    <location>
        <begin position="146"/>
        <end position="155"/>
    </location>
</feature>
<comment type="caution">
    <text evidence="2">The sequence shown here is derived from an EMBL/GenBank/DDBJ whole genome shotgun (WGS) entry which is preliminary data.</text>
</comment>
<feature type="compositionally biased region" description="Basic residues" evidence="1">
    <location>
        <begin position="135"/>
        <end position="145"/>
    </location>
</feature>
<evidence type="ECO:0000313" key="3">
    <source>
        <dbReference type="Proteomes" id="UP001215598"/>
    </source>
</evidence>
<feature type="region of interest" description="Disordered" evidence="1">
    <location>
        <begin position="127"/>
        <end position="155"/>
    </location>
</feature>
<sequence length="155" mass="18121">MAAENSENSDTSDNAPKGDYTIDPLQEKHYRHAEAQRRYRERNLKKTRTKARLRMERHCSKVYMSLEASNAAAARRQVVDAEYRERCREKKFIKKFGEKVFVRNYLPLHDIFGPYLPGQKFVAEEEVEEHSLKAKEKKSKGRKGKNKVDTRSTSA</sequence>
<feature type="compositionally biased region" description="Polar residues" evidence="1">
    <location>
        <begin position="1"/>
        <end position="14"/>
    </location>
</feature>
<dbReference type="EMBL" id="JARKIB010000448">
    <property type="protein sequence ID" value="KAJ7707080.1"/>
    <property type="molecule type" value="Genomic_DNA"/>
</dbReference>
<evidence type="ECO:0000313" key="2">
    <source>
        <dbReference type="EMBL" id="KAJ7707080.1"/>
    </source>
</evidence>
<reference evidence="2" key="1">
    <citation type="submission" date="2023-03" db="EMBL/GenBank/DDBJ databases">
        <title>Massive genome expansion in bonnet fungi (Mycena s.s.) driven by repeated elements and novel gene families across ecological guilds.</title>
        <authorList>
            <consortium name="Lawrence Berkeley National Laboratory"/>
            <person name="Harder C.B."/>
            <person name="Miyauchi S."/>
            <person name="Viragh M."/>
            <person name="Kuo A."/>
            <person name="Thoen E."/>
            <person name="Andreopoulos B."/>
            <person name="Lu D."/>
            <person name="Skrede I."/>
            <person name="Drula E."/>
            <person name="Henrissat B."/>
            <person name="Morin E."/>
            <person name="Kohler A."/>
            <person name="Barry K."/>
            <person name="LaButti K."/>
            <person name="Morin E."/>
            <person name="Salamov A."/>
            <person name="Lipzen A."/>
            <person name="Mereny Z."/>
            <person name="Hegedus B."/>
            <person name="Baldrian P."/>
            <person name="Stursova M."/>
            <person name="Weitz H."/>
            <person name="Taylor A."/>
            <person name="Grigoriev I.V."/>
            <person name="Nagy L.G."/>
            <person name="Martin F."/>
            <person name="Kauserud H."/>
        </authorList>
    </citation>
    <scope>NUCLEOTIDE SEQUENCE</scope>
    <source>
        <strain evidence="2">CBHHK182m</strain>
    </source>
</reference>
<evidence type="ECO:0000256" key="1">
    <source>
        <dbReference type="SAM" id="MobiDB-lite"/>
    </source>
</evidence>
<name>A0AAD7GWX7_9AGAR</name>
<feature type="compositionally biased region" description="Basic and acidic residues" evidence="1">
    <location>
        <begin position="25"/>
        <end position="40"/>
    </location>
</feature>
<dbReference type="Proteomes" id="UP001215598">
    <property type="component" value="Unassembled WGS sequence"/>
</dbReference>
<organism evidence="2 3">
    <name type="scientific">Mycena metata</name>
    <dbReference type="NCBI Taxonomy" id="1033252"/>
    <lineage>
        <taxon>Eukaryota</taxon>
        <taxon>Fungi</taxon>
        <taxon>Dikarya</taxon>
        <taxon>Basidiomycota</taxon>
        <taxon>Agaricomycotina</taxon>
        <taxon>Agaricomycetes</taxon>
        <taxon>Agaricomycetidae</taxon>
        <taxon>Agaricales</taxon>
        <taxon>Marasmiineae</taxon>
        <taxon>Mycenaceae</taxon>
        <taxon>Mycena</taxon>
    </lineage>
</organism>
<proteinExistence type="predicted"/>